<dbReference type="AlphaFoldDB" id="A0AAD6SGF6"/>
<evidence type="ECO:0000256" key="1">
    <source>
        <dbReference type="SAM" id="MobiDB-lite"/>
    </source>
</evidence>
<protein>
    <submittedName>
        <fullName evidence="2">Uncharacterized protein</fullName>
    </submittedName>
</protein>
<name>A0AAD6SGF6_9AGAR</name>
<comment type="caution">
    <text evidence="2">The sequence shown here is derived from an EMBL/GenBank/DDBJ whole genome shotgun (WGS) entry which is preliminary data.</text>
</comment>
<reference evidence="2" key="1">
    <citation type="submission" date="2023-03" db="EMBL/GenBank/DDBJ databases">
        <title>Massive genome expansion in bonnet fungi (Mycena s.s.) driven by repeated elements and novel gene families across ecological guilds.</title>
        <authorList>
            <consortium name="Lawrence Berkeley National Laboratory"/>
            <person name="Harder C.B."/>
            <person name="Miyauchi S."/>
            <person name="Viragh M."/>
            <person name="Kuo A."/>
            <person name="Thoen E."/>
            <person name="Andreopoulos B."/>
            <person name="Lu D."/>
            <person name="Skrede I."/>
            <person name="Drula E."/>
            <person name="Henrissat B."/>
            <person name="Morin E."/>
            <person name="Kohler A."/>
            <person name="Barry K."/>
            <person name="LaButti K."/>
            <person name="Morin E."/>
            <person name="Salamov A."/>
            <person name="Lipzen A."/>
            <person name="Mereny Z."/>
            <person name="Hegedus B."/>
            <person name="Baldrian P."/>
            <person name="Stursova M."/>
            <person name="Weitz H."/>
            <person name="Taylor A."/>
            <person name="Grigoriev I.V."/>
            <person name="Nagy L.G."/>
            <person name="Martin F."/>
            <person name="Kauserud H."/>
        </authorList>
    </citation>
    <scope>NUCLEOTIDE SEQUENCE</scope>
    <source>
        <strain evidence="2">CBHHK200</strain>
    </source>
</reference>
<proteinExistence type="predicted"/>
<evidence type="ECO:0000313" key="2">
    <source>
        <dbReference type="EMBL" id="KAJ7027238.1"/>
    </source>
</evidence>
<feature type="compositionally biased region" description="Pro residues" evidence="1">
    <location>
        <begin position="498"/>
        <end position="507"/>
    </location>
</feature>
<accession>A0AAD6SGF6</accession>
<dbReference type="EMBL" id="JARJCM010000127">
    <property type="protein sequence ID" value="KAJ7027238.1"/>
    <property type="molecule type" value="Genomic_DNA"/>
</dbReference>
<feature type="region of interest" description="Disordered" evidence="1">
    <location>
        <begin position="492"/>
        <end position="518"/>
    </location>
</feature>
<organism evidence="2 3">
    <name type="scientific">Mycena alexandri</name>
    <dbReference type="NCBI Taxonomy" id="1745969"/>
    <lineage>
        <taxon>Eukaryota</taxon>
        <taxon>Fungi</taxon>
        <taxon>Dikarya</taxon>
        <taxon>Basidiomycota</taxon>
        <taxon>Agaricomycotina</taxon>
        <taxon>Agaricomycetes</taxon>
        <taxon>Agaricomycetidae</taxon>
        <taxon>Agaricales</taxon>
        <taxon>Marasmiineae</taxon>
        <taxon>Mycenaceae</taxon>
        <taxon>Mycena</taxon>
    </lineage>
</organism>
<feature type="region of interest" description="Disordered" evidence="1">
    <location>
        <begin position="422"/>
        <end position="442"/>
    </location>
</feature>
<feature type="compositionally biased region" description="Polar residues" evidence="1">
    <location>
        <begin position="224"/>
        <end position="239"/>
    </location>
</feature>
<sequence length="518" mass="56254">MVPLPFNAATSFFRPVPRCSSADQRSTSLVQHFSSRSLVGTPPSRAHFSVVTPPFRPSAPHLPWYPSRSTLLPPPFSARSVLLLRRSAFYVIGTTLLFPLSVLVHRPPVLATALYAALSRWYLALSAGTQPLTPPLPLFPPHIIRPARHHHVSCFFLSPRRHPRSVHLRTRLCCPRPAHCPPVPLSAVTRFRRHQAGRRAPSVQHAGSHLRPWHSLPPPRVLPSLQSPTSRSDFRSASPSLSHQPALCLRLPPASVPLDLPTASLVPVEAASAPDTPSPARCTPSHATHSRRAVARPIFLCTEPTRRWMDTCPATPTPSSSFSLPVPCPHSPPFSLVLRVHDPERPISADAIEFRKDFNVVRAALVPVPLRAVAVVGHGRGASLTCTPPARLQAHRVFSGGTSFPAGTLPLSFPLPSPYSLLTHPTGSTKEHTGPMWPPRTTRHRACVYSNNDNALHKSPETLGTPPYNAKRQHLTARSPFAALGVGSPKRVIVHNSPPAPSSPPTGTPSAHRSLLLA</sequence>
<evidence type="ECO:0000313" key="3">
    <source>
        <dbReference type="Proteomes" id="UP001218188"/>
    </source>
</evidence>
<dbReference type="Proteomes" id="UP001218188">
    <property type="component" value="Unassembled WGS sequence"/>
</dbReference>
<keyword evidence="3" id="KW-1185">Reference proteome</keyword>
<feature type="region of interest" description="Disordered" evidence="1">
    <location>
        <begin position="193"/>
        <end position="239"/>
    </location>
</feature>
<gene>
    <name evidence="2" type="ORF">C8F04DRAFT_1267275</name>
</gene>